<feature type="binding site" evidence="11">
    <location>
        <position position="218"/>
    </location>
    <ligand>
        <name>Ca(2+)</name>
        <dbReference type="ChEBI" id="CHEBI:29108"/>
        <label>3</label>
    </ligand>
</feature>
<dbReference type="InterPro" id="IPR001818">
    <property type="entry name" value="Pept_M10_metallopeptidase"/>
</dbReference>
<feature type="binding site" evidence="11">
    <location>
        <position position="272"/>
    </location>
    <ligand>
        <name>Zn(2+)</name>
        <dbReference type="ChEBI" id="CHEBI:29105"/>
        <label>2</label>
        <note>catalytic</note>
    </ligand>
</feature>
<keyword evidence="4 13" id="KW-0732">Signal</keyword>
<dbReference type="InterPro" id="IPR021190">
    <property type="entry name" value="Pept_M10A"/>
</dbReference>
<evidence type="ECO:0000256" key="4">
    <source>
        <dbReference type="ARBA" id="ARBA00022729"/>
    </source>
</evidence>
<feature type="binding site" evidence="11">
    <location>
        <position position="166"/>
    </location>
    <ligand>
        <name>Ca(2+)</name>
        <dbReference type="ChEBI" id="CHEBI:29108"/>
        <label>1</label>
    </ligand>
</feature>
<keyword evidence="5" id="KW-0378">Hydrolase</keyword>
<dbReference type="InterPro" id="IPR006026">
    <property type="entry name" value="Peptidase_Metallo"/>
</dbReference>
<evidence type="ECO:0000313" key="15">
    <source>
        <dbReference type="EMBL" id="SPC92318.1"/>
    </source>
</evidence>
<dbReference type="EMBL" id="OIVN01001299">
    <property type="protein sequence ID" value="SPC92318.1"/>
    <property type="molecule type" value="Genomic_DNA"/>
</dbReference>
<dbReference type="CDD" id="cd04278">
    <property type="entry name" value="ZnMc_MMP"/>
    <property type="match status" value="1"/>
</dbReference>
<organism evidence="15">
    <name type="scientific">Fagus sylvatica</name>
    <name type="common">Beechnut</name>
    <dbReference type="NCBI Taxonomy" id="28930"/>
    <lineage>
        <taxon>Eukaryota</taxon>
        <taxon>Viridiplantae</taxon>
        <taxon>Streptophyta</taxon>
        <taxon>Embryophyta</taxon>
        <taxon>Tracheophyta</taxon>
        <taxon>Spermatophyta</taxon>
        <taxon>Magnoliopsida</taxon>
        <taxon>eudicotyledons</taxon>
        <taxon>Gunneridae</taxon>
        <taxon>Pentapetalae</taxon>
        <taxon>rosids</taxon>
        <taxon>fabids</taxon>
        <taxon>Fagales</taxon>
        <taxon>Fagaceae</taxon>
        <taxon>Fagus</taxon>
    </lineage>
</organism>
<evidence type="ECO:0000256" key="13">
    <source>
        <dbReference type="SAM" id="SignalP"/>
    </source>
</evidence>
<feature type="binding site" evidence="11">
    <location>
        <position position="241"/>
    </location>
    <ligand>
        <name>Ca(2+)</name>
        <dbReference type="ChEBI" id="CHEBI:29108"/>
        <label>1</label>
    </ligand>
</feature>
<feature type="binding site" evidence="11">
    <location>
        <position position="221"/>
    </location>
    <ligand>
        <name>Ca(2+)</name>
        <dbReference type="ChEBI" id="CHEBI:29108"/>
        <label>3</label>
    </ligand>
</feature>
<evidence type="ECO:0000256" key="8">
    <source>
        <dbReference type="ARBA" id="ARBA00023145"/>
    </source>
</evidence>
<feature type="binding site" description="in inhibited form" evidence="11">
    <location>
        <position position="122"/>
    </location>
    <ligand>
        <name>Zn(2+)</name>
        <dbReference type="ChEBI" id="CHEBI:29105"/>
        <label>2</label>
        <note>catalytic</note>
    </ligand>
</feature>
<protein>
    <recommendedName>
        <fullName evidence="14">Peptidase metallopeptidase domain-containing protein</fullName>
    </recommendedName>
</protein>
<name>A0A2N9FYI6_FAGSY</name>
<keyword evidence="6 11" id="KW-0862">Zinc</keyword>
<evidence type="ECO:0000256" key="10">
    <source>
        <dbReference type="PIRSR" id="PIRSR621190-1"/>
    </source>
</evidence>
<dbReference type="FunFam" id="3.40.390.10:FF:000018">
    <property type="entry name" value="Metalloendoproteinase 1"/>
    <property type="match status" value="1"/>
</dbReference>
<dbReference type="InterPro" id="IPR024079">
    <property type="entry name" value="MetalloPept_cat_dom_sf"/>
</dbReference>
<dbReference type="GO" id="GO:0030574">
    <property type="term" value="P:collagen catabolic process"/>
    <property type="evidence" value="ECO:0007669"/>
    <property type="project" value="TreeGrafter"/>
</dbReference>
<evidence type="ECO:0000259" key="14">
    <source>
        <dbReference type="SMART" id="SM00235"/>
    </source>
</evidence>
<keyword evidence="9" id="KW-0325">Glycoprotein</keyword>
<keyword evidence="2" id="KW-0645">Protease</keyword>
<evidence type="ECO:0000256" key="11">
    <source>
        <dbReference type="PIRSR" id="PIRSR621190-2"/>
    </source>
</evidence>
<feature type="signal peptide" evidence="13">
    <location>
        <begin position="1"/>
        <end position="24"/>
    </location>
</feature>
<evidence type="ECO:0000256" key="9">
    <source>
        <dbReference type="ARBA" id="ARBA00023180"/>
    </source>
</evidence>
<keyword evidence="3 11" id="KW-0479">Metal-binding</keyword>
<feature type="binding site" evidence="11">
    <location>
        <position position="219"/>
    </location>
    <ligand>
        <name>Ca(2+)</name>
        <dbReference type="ChEBI" id="CHEBI:29108"/>
        <label>3</label>
    </ligand>
</feature>
<evidence type="ECO:0000256" key="1">
    <source>
        <dbReference type="ARBA" id="ARBA00009614"/>
    </source>
</evidence>
<evidence type="ECO:0000256" key="2">
    <source>
        <dbReference type="ARBA" id="ARBA00022670"/>
    </source>
</evidence>
<feature type="binding site" evidence="11">
    <location>
        <position position="226"/>
    </location>
    <ligand>
        <name>Zn(2+)</name>
        <dbReference type="ChEBI" id="CHEBI:29105"/>
        <label>1</label>
    </ligand>
</feature>
<keyword evidence="11" id="KW-0106">Calcium</keyword>
<dbReference type="SMART" id="SM00235">
    <property type="entry name" value="ZnMc"/>
    <property type="match status" value="1"/>
</dbReference>
<dbReference type="Pfam" id="PF01471">
    <property type="entry name" value="PG_binding_1"/>
    <property type="match status" value="1"/>
</dbReference>
<dbReference type="GO" id="GO:0006508">
    <property type="term" value="P:proteolysis"/>
    <property type="evidence" value="ECO:0007669"/>
    <property type="project" value="UniProtKB-KW"/>
</dbReference>
<dbReference type="GO" id="GO:0008270">
    <property type="term" value="F:zinc ion binding"/>
    <property type="evidence" value="ECO:0007669"/>
    <property type="project" value="InterPro"/>
</dbReference>
<feature type="binding site" evidence="11">
    <location>
        <position position="238"/>
    </location>
    <ligand>
        <name>Ca(2+)</name>
        <dbReference type="ChEBI" id="CHEBI:29108"/>
        <label>3</label>
    </ligand>
</feature>
<evidence type="ECO:0000256" key="3">
    <source>
        <dbReference type="ARBA" id="ARBA00022723"/>
    </source>
</evidence>
<keyword evidence="8" id="KW-0865">Zymogen</keyword>
<gene>
    <name evidence="15" type="ORF">FSB_LOCUS20200</name>
</gene>
<dbReference type="GO" id="GO:0004222">
    <property type="term" value="F:metalloendopeptidase activity"/>
    <property type="evidence" value="ECO:0007669"/>
    <property type="project" value="InterPro"/>
</dbReference>
<keyword evidence="7" id="KW-0482">Metalloprotease</keyword>
<dbReference type="Pfam" id="PF00413">
    <property type="entry name" value="Peptidase_M10"/>
    <property type="match status" value="1"/>
</dbReference>
<evidence type="ECO:0000256" key="12">
    <source>
        <dbReference type="PIRSR" id="PIRSR621190-5"/>
    </source>
</evidence>
<evidence type="ECO:0000256" key="5">
    <source>
        <dbReference type="ARBA" id="ARBA00022801"/>
    </source>
</evidence>
<feature type="binding site" evidence="11">
    <location>
        <position position="241"/>
    </location>
    <ligand>
        <name>Ca(2+)</name>
        <dbReference type="ChEBI" id="CHEBI:29108"/>
        <label>3</label>
    </ligand>
</feature>
<feature type="active site" evidence="10">
    <location>
        <position position="263"/>
    </location>
</feature>
<feature type="binding site" evidence="11">
    <location>
        <position position="280"/>
    </location>
    <ligand>
        <name>Zn(2+)</name>
        <dbReference type="ChEBI" id="CHEBI:29105"/>
        <label>2</label>
        <note>catalytic</note>
    </ligand>
</feature>
<reference evidence="15" key="1">
    <citation type="submission" date="2018-02" db="EMBL/GenBank/DDBJ databases">
        <authorList>
            <person name="Cohen D.B."/>
            <person name="Kent A.D."/>
        </authorList>
    </citation>
    <scope>NUCLEOTIDE SEQUENCE</scope>
</reference>
<dbReference type="Gene3D" id="3.40.390.10">
    <property type="entry name" value="Collagenase (Catalytic Domain)"/>
    <property type="match status" value="1"/>
</dbReference>
<dbReference type="AlphaFoldDB" id="A0A2N9FYI6"/>
<dbReference type="GO" id="GO:0031012">
    <property type="term" value="C:extracellular matrix"/>
    <property type="evidence" value="ECO:0007669"/>
    <property type="project" value="InterPro"/>
</dbReference>
<feature type="binding site" evidence="11">
    <location>
        <position position="201"/>
    </location>
    <ligand>
        <name>Ca(2+)</name>
        <dbReference type="ChEBI" id="CHEBI:29108"/>
        <label>2</label>
    </ligand>
</feature>
<comment type="cofactor">
    <cofactor evidence="11">
        <name>Zn(2+)</name>
        <dbReference type="ChEBI" id="CHEBI:29105"/>
    </cofactor>
    <text evidence="11">Binds 2 Zn(2+) ions per subunit.</text>
</comment>
<sequence>MAKSLLYLSKAFLLLLFQLLVIQSASFTNARGSPQFSKSLKDLEGSQKGQRVQGIHEVKHYLNKFGYLNYEDSNNVKLHVEHDDEFDEAFELALKTYQKYYHLKVTGKLDSDTIKQMALPRCGVADVINGNLEHEHPQYAFFGNQIKWPSSKRHLTYAFESSAQVDISLEELRSTCESAFKKWSEVSDFTFEETDQKLNADLVIGFHRLDHGDGNSFDGPSGVLAHAFVPTNGRLHFDADEDWSTSLNLTQSETDLVSVATHEIGHLLGLAHSQFEDAIMYAYFASGVTKRDLNQDDIEGIRALYANE</sequence>
<feature type="binding site" evidence="11">
    <location>
        <position position="211"/>
    </location>
    <ligand>
        <name>Zn(2+)</name>
        <dbReference type="ChEBI" id="CHEBI:29105"/>
        <label>1</label>
    </ligand>
</feature>
<accession>A0A2N9FYI6</accession>
<dbReference type="PANTHER" id="PTHR10201:SF213">
    <property type="entry name" value="METALLOENDOPROTEINASE 2-MMP-LIKE"/>
    <property type="match status" value="1"/>
</dbReference>
<dbReference type="PANTHER" id="PTHR10201">
    <property type="entry name" value="MATRIX METALLOPROTEINASE"/>
    <property type="match status" value="1"/>
</dbReference>
<dbReference type="PRINTS" id="PR00138">
    <property type="entry name" value="MATRIXIN"/>
</dbReference>
<comment type="cofactor">
    <cofactor evidence="11">
        <name>Ca(2+)</name>
        <dbReference type="ChEBI" id="CHEBI:29108"/>
    </cofactor>
    <text evidence="11">Can bind about 5 Ca(2+) ions per subunit.</text>
</comment>
<evidence type="ECO:0000256" key="6">
    <source>
        <dbReference type="ARBA" id="ARBA00022833"/>
    </source>
</evidence>
<evidence type="ECO:0000256" key="7">
    <source>
        <dbReference type="ARBA" id="ARBA00023049"/>
    </source>
</evidence>
<feature type="chain" id="PRO_5014958133" description="Peptidase metallopeptidase domain-containing protein" evidence="13">
    <location>
        <begin position="25"/>
        <end position="308"/>
    </location>
</feature>
<dbReference type="InterPro" id="IPR002477">
    <property type="entry name" value="Peptidoglycan-bd-like"/>
</dbReference>
<feature type="binding site" evidence="11">
    <location>
        <position position="213"/>
    </location>
    <ligand>
        <name>Zn(2+)</name>
        <dbReference type="ChEBI" id="CHEBI:29105"/>
        <label>1</label>
    </ligand>
</feature>
<feature type="binding site" evidence="11">
    <location>
        <position position="236"/>
    </location>
    <ligand>
        <name>Zn(2+)</name>
        <dbReference type="ChEBI" id="CHEBI:29105"/>
        <label>1</label>
    </ligand>
</feature>
<feature type="domain" description="Peptidase metallopeptidase" evidence="14">
    <location>
        <begin position="144"/>
        <end position="307"/>
    </location>
</feature>
<dbReference type="SUPFAM" id="SSF55486">
    <property type="entry name" value="Metalloproteases ('zincins'), catalytic domain"/>
    <property type="match status" value="1"/>
</dbReference>
<feature type="binding site" evidence="11">
    <location>
        <position position="262"/>
    </location>
    <ligand>
        <name>Zn(2+)</name>
        <dbReference type="ChEBI" id="CHEBI:29105"/>
        <label>2</label>
        <note>catalytic</note>
    </ligand>
</feature>
<dbReference type="InterPro" id="IPR036365">
    <property type="entry name" value="PGBD-like_sf"/>
</dbReference>
<dbReference type="InterPro" id="IPR033739">
    <property type="entry name" value="M10A_MMP"/>
</dbReference>
<dbReference type="GO" id="GO:0030198">
    <property type="term" value="P:extracellular matrix organization"/>
    <property type="evidence" value="ECO:0007669"/>
    <property type="project" value="TreeGrafter"/>
</dbReference>
<proteinExistence type="inferred from homology"/>
<comment type="similarity">
    <text evidence="1">Belongs to the peptidase M10A family. Matrix metalloproteinases (MMPs) subfamily.</text>
</comment>
<feature type="binding site" evidence="11">
    <location>
        <position position="266"/>
    </location>
    <ligand>
        <name>Zn(2+)</name>
        <dbReference type="ChEBI" id="CHEBI:29105"/>
        <label>2</label>
        <note>catalytic</note>
    </ligand>
</feature>
<feature type="short sequence motif" description="Cysteine switch" evidence="12">
    <location>
        <begin position="120"/>
        <end position="127"/>
    </location>
</feature>
<dbReference type="SUPFAM" id="SSF47090">
    <property type="entry name" value="PGBD-like"/>
    <property type="match status" value="1"/>
</dbReference>